<keyword evidence="2" id="KW-0812">Transmembrane</keyword>
<keyword evidence="5" id="KW-1185">Reference proteome</keyword>
<evidence type="ECO:0000313" key="4">
    <source>
        <dbReference type="EMBL" id="KAJ1908741.1"/>
    </source>
</evidence>
<keyword evidence="2" id="KW-1133">Transmembrane helix</keyword>
<keyword evidence="2" id="KW-0472">Membrane</keyword>
<dbReference type="AlphaFoldDB" id="A0A9W7ZJ99"/>
<feature type="transmembrane region" description="Helical" evidence="2">
    <location>
        <begin position="232"/>
        <end position="254"/>
    </location>
</feature>
<dbReference type="Pfam" id="PF00615">
    <property type="entry name" value="RGS"/>
    <property type="match status" value="1"/>
</dbReference>
<evidence type="ECO:0000313" key="5">
    <source>
        <dbReference type="Proteomes" id="UP001150569"/>
    </source>
</evidence>
<organism evidence="4 5">
    <name type="scientific">Tieghemiomyces parasiticus</name>
    <dbReference type="NCBI Taxonomy" id="78921"/>
    <lineage>
        <taxon>Eukaryota</taxon>
        <taxon>Fungi</taxon>
        <taxon>Fungi incertae sedis</taxon>
        <taxon>Zoopagomycota</taxon>
        <taxon>Kickxellomycotina</taxon>
        <taxon>Dimargaritomycetes</taxon>
        <taxon>Dimargaritales</taxon>
        <taxon>Dimargaritaceae</taxon>
        <taxon>Tieghemiomyces</taxon>
    </lineage>
</organism>
<feature type="transmembrane region" description="Helical" evidence="2">
    <location>
        <begin position="32"/>
        <end position="53"/>
    </location>
</feature>
<dbReference type="OrthoDB" id="5594166at2759"/>
<dbReference type="InterPro" id="IPR044926">
    <property type="entry name" value="RGS_subdomain_2"/>
</dbReference>
<feature type="transmembrane region" description="Helical" evidence="2">
    <location>
        <begin position="266"/>
        <end position="285"/>
    </location>
</feature>
<dbReference type="InterPro" id="IPR016137">
    <property type="entry name" value="RGS"/>
</dbReference>
<feature type="compositionally biased region" description="Low complexity" evidence="1">
    <location>
        <begin position="498"/>
        <end position="508"/>
    </location>
</feature>
<feature type="region of interest" description="Disordered" evidence="1">
    <location>
        <begin position="498"/>
        <end position="522"/>
    </location>
</feature>
<dbReference type="SMART" id="SM00315">
    <property type="entry name" value="RGS"/>
    <property type="match status" value="1"/>
</dbReference>
<dbReference type="Proteomes" id="UP001150569">
    <property type="component" value="Unassembled WGS sequence"/>
</dbReference>
<proteinExistence type="predicted"/>
<sequence>MGPDLESFAANPDFDGFGVQRLIDLYEVKAKILIPIIAILTFLYLGSTALFVHQSRRSRELQRRSVTLTMAGSATGFIVFIIFLLRSIIDLPCTTLMWPTYLGLLPCNLVVLLKAVRLWVMSVSNRAKVIRLQNPEQPETFWERHRNIFKYEKLDQRLLLFVGILNIPMTIFMIVVLARSPVYGIGNRDIFCDISWEIVPITAALALLMFVIFPVTLFKIRNIQDAYLIRHDIIVAMVSNILLISAFYIMEAAVPATIEVYFNSNLFLAMDAIILQISAVVVPLIQFRRRRNEFDDDTVESSHAGLSAHQTFVHIVEDPEWLKRLCKFCELNFCSELTLFLIEYQKLKQHIWTSESVEFHIKENLLKTSLDFGDHLDPVSTFPPEYTQHAVVISENGATSVAVPWKSQSTKYLAEAKPEEECGNDFDRPVSSTTSGFFSSSPISVENVMVGPPRLMDRLLKKTGWGSARTSADDSLRQTVNAAAAAIAAGSITTPPIFPTTTTATTTARGGDGTIYRTDPSMATPRDFSITNSILTELNQHRDRPVQSTLRHHYHLFYQRFIAFDAMWEVNLSGRTRRAINDLMERNAPTLAMFDTAKDEVCQLIIQDILPKFLTAHFHKVRDFQ</sequence>
<gene>
    <name evidence="4" type="ORF">IWQ60_011555</name>
</gene>
<dbReference type="EMBL" id="JANBPT010001332">
    <property type="protein sequence ID" value="KAJ1908741.1"/>
    <property type="molecule type" value="Genomic_DNA"/>
</dbReference>
<feature type="transmembrane region" description="Helical" evidence="2">
    <location>
        <begin position="65"/>
        <end position="89"/>
    </location>
</feature>
<comment type="caution">
    <text evidence="4">The sequence shown here is derived from an EMBL/GenBank/DDBJ whole genome shotgun (WGS) entry which is preliminary data.</text>
</comment>
<name>A0A9W7ZJ99_9FUNG</name>
<accession>A0A9W7ZJ99</accession>
<dbReference type="Gene3D" id="1.10.167.10">
    <property type="entry name" value="Regulator of G-protein Signalling 4, domain 2"/>
    <property type="match status" value="1"/>
</dbReference>
<dbReference type="InterPro" id="IPR036305">
    <property type="entry name" value="RGS_sf"/>
</dbReference>
<feature type="transmembrane region" description="Helical" evidence="2">
    <location>
        <begin position="101"/>
        <end position="120"/>
    </location>
</feature>
<feature type="transmembrane region" description="Helical" evidence="2">
    <location>
        <begin position="198"/>
        <end position="220"/>
    </location>
</feature>
<reference evidence="4" key="1">
    <citation type="submission" date="2022-07" db="EMBL/GenBank/DDBJ databases">
        <title>Phylogenomic reconstructions and comparative analyses of Kickxellomycotina fungi.</title>
        <authorList>
            <person name="Reynolds N.K."/>
            <person name="Stajich J.E."/>
            <person name="Barry K."/>
            <person name="Grigoriev I.V."/>
            <person name="Crous P."/>
            <person name="Smith M.E."/>
        </authorList>
    </citation>
    <scope>NUCLEOTIDE SEQUENCE</scope>
    <source>
        <strain evidence="4">RSA 861</strain>
    </source>
</reference>
<dbReference type="PANTHER" id="PTHR10845:SF192">
    <property type="entry name" value="DOUBLE HIT, ISOFORM B"/>
    <property type="match status" value="1"/>
</dbReference>
<dbReference type="SUPFAM" id="SSF48097">
    <property type="entry name" value="Regulator of G-protein signaling, RGS"/>
    <property type="match status" value="1"/>
</dbReference>
<protein>
    <recommendedName>
        <fullName evidence="3">RGS domain-containing protein</fullName>
    </recommendedName>
</protein>
<dbReference type="PROSITE" id="PS50132">
    <property type="entry name" value="RGS"/>
    <property type="match status" value="1"/>
</dbReference>
<feature type="transmembrane region" description="Helical" evidence="2">
    <location>
        <begin position="158"/>
        <end position="178"/>
    </location>
</feature>
<evidence type="ECO:0000256" key="2">
    <source>
        <dbReference type="SAM" id="Phobius"/>
    </source>
</evidence>
<dbReference type="PANTHER" id="PTHR10845">
    <property type="entry name" value="REGULATOR OF G PROTEIN SIGNALING"/>
    <property type="match status" value="1"/>
</dbReference>
<evidence type="ECO:0000259" key="3">
    <source>
        <dbReference type="PROSITE" id="PS50132"/>
    </source>
</evidence>
<feature type="domain" description="RGS" evidence="3">
    <location>
        <begin position="551"/>
        <end position="619"/>
    </location>
</feature>
<evidence type="ECO:0000256" key="1">
    <source>
        <dbReference type="SAM" id="MobiDB-lite"/>
    </source>
</evidence>